<evidence type="ECO:0000256" key="5">
    <source>
        <dbReference type="ARBA" id="ARBA00018400"/>
    </source>
</evidence>
<dbReference type="GO" id="GO:0005737">
    <property type="term" value="C:cytoplasm"/>
    <property type="evidence" value="ECO:0007669"/>
    <property type="project" value="UniProtKB-SubCell"/>
</dbReference>
<dbReference type="Proteomes" id="UP000006352">
    <property type="component" value="Unassembled WGS sequence"/>
</dbReference>
<reference evidence="9 10" key="1">
    <citation type="journal article" date="2012" name="Appl. Environ. Microbiol.">
        <title>Short-read sequencing for genomic analysis of the brown rot fungus Fibroporia radiculosa.</title>
        <authorList>
            <person name="Tang J.D."/>
            <person name="Perkins A.D."/>
            <person name="Sonstegard T.S."/>
            <person name="Schroeder S.G."/>
            <person name="Burgess S.C."/>
            <person name="Diehl S.V."/>
        </authorList>
    </citation>
    <scope>NUCLEOTIDE SEQUENCE [LARGE SCALE GENOMIC DNA]</scope>
    <source>
        <strain evidence="9 10">TFFH 294</strain>
    </source>
</reference>
<name>J4H2P8_9APHY</name>
<proteinExistence type="inferred from homology"/>
<gene>
    <name evidence="9" type="ORF">FIBRA_03970</name>
</gene>
<evidence type="ECO:0000313" key="10">
    <source>
        <dbReference type="Proteomes" id="UP000006352"/>
    </source>
</evidence>
<evidence type="ECO:0000259" key="8">
    <source>
        <dbReference type="Pfam" id="PF09811"/>
    </source>
</evidence>
<dbReference type="InterPro" id="IPR019191">
    <property type="entry name" value="Essential_protein_Yae1_N"/>
</dbReference>
<accession>J4H2P8</accession>
<dbReference type="OrthoDB" id="20086at2759"/>
<comment type="subcellular location">
    <subcellularLocation>
        <location evidence="2">Cytoplasm</location>
    </subcellularLocation>
    <subcellularLocation>
        <location evidence="1">Nucleus</location>
    </subcellularLocation>
</comment>
<dbReference type="InterPro" id="IPR038881">
    <property type="entry name" value="Yae1-like"/>
</dbReference>
<evidence type="ECO:0000256" key="4">
    <source>
        <dbReference type="ARBA" id="ARBA00017286"/>
    </source>
</evidence>
<dbReference type="PANTHER" id="PTHR18829:SF0">
    <property type="entry name" value="PROTEIN YAE1 HOMOLOG"/>
    <property type="match status" value="1"/>
</dbReference>
<dbReference type="InParanoid" id="J4H2P8"/>
<dbReference type="GO" id="GO:0005634">
    <property type="term" value="C:nucleus"/>
    <property type="evidence" value="ECO:0007669"/>
    <property type="project" value="UniProtKB-SubCell"/>
</dbReference>
<keyword evidence="6" id="KW-0963">Cytoplasm</keyword>
<dbReference type="Pfam" id="PF09811">
    <property type="entry name" value="Yae1_N"/>
    <property type="match status" value="1"/>
</dbReference>
<evidence type="ECO:0000313" key="9">
    <source>
        <dbReference type="EMBL" id="CCM01899.1"/>
    </source>
</evidence>
<protein>
    <recommendedName>
        <fullName evidence="5">Protein YAE1</fullName>
    </recommendedName>
    <alternativeName>
        <fullName evidence="4">Protein yae1</fullName>
    </alternativeName>
</protein>
<keyword evidence="10" id="KW-1185">Reference proteome</keyword>
<dbReference type="HOGENOM" id="CLU_091047_0_0_1"/>
<evidence type="ECO:0000256" key="6">
    <source>
        <dbReference type="ARBA" id="ARBA00022490"/>
    </source>
</evidence>
<keyword evidence="7" id="KW-0539">Nucleus</keyword>
<evidence type="ECO:0000256" key="1">
    <source>
        <dbReference type="ARBA" id="ARBA00004123"/>
    </source>
</evidence>
<sequence>MDNEDIWNADPKAVQDSEWSRLSSNFTTAGYREGITSGKESALQAGFDEGFAEIGTPLGRELGILRGVTAALLSSLTRNEDMYRGIIEEVLEIGSRLGAVRLTDIAPPDLEAERHAREHLSAEDESNVGAELNEEVKERRDMERLEDMMLYLGNDSLERATRPTIDDVHHIKEHLLSLCARLSISLQWN</sequence>
<evidence type="ECO:0000256" key="2">
    <source>
        <dbReference type="ARBA" id="ARBA00004496"/>
    </source>
</evidence>
<dbReference type="GeneID" id="24096810"/>
<dbReference type="AlphaFoldDB" id="J4H2P8"/>
<dbReference type="EMBL" id="HE797054">
    <property type="protein sequence ID" value="CCM01899.1"/>
    <property type="molecule type" value="Genomic_DNA"/>
</dbReference>
<feature type="domain" description="Essential protein Yae1 N-terminal" evidence="8">
    <location>
        <begin position="30"/>
        <end position="68"/>
    </location>
</feature>
<evidence type="ECO:0000256" key="3">
    <source>
        <dbReference type="ARBA" id="ARBA00007096"/>
    </source>
</evidence>
<organism evidence="9 10">
    <name type="scientific">Fibroporia radiculosa</name>
    <dbReference type="NCBI Taxonomy" id="599839"/>
    <lineage>
        <taxon>Eukaryota</taxon>
        <taxon>Fungi</taxon>
        <taxon>Dikarya</taxon>
        <taxon>Basidiomycota</taxon>
        <taxon>Agaricomycotina</taxon>
        <taxon>Agaricomycetes</taxon>
        <taxon>Polyporales</taxon>
        <taxon>Fibroporiaceae</taxon>
        <taxon>Fibroporia</taxon>
    </lineage>
</organism>
<evidence type="ECO:0000256" key="7">
    <source>
        <dbReference type="ARBA" id="ARBA00023242"/>
    </source>
</evidence>
<comment type="similarity">
    <text evidence="3">Belongs to the YAE1 family.</text>
</comment>
<dbReference type="RefSeq" id="XP_012181182.1">
    <property type="nucleotide sequence ID" value="XM_012325792.1"/>
</dbReference>
<dbReference type="PANTHER" id="PTHR18829">
    <property type="entry name" value="PROTEIN YAE1 HOMOLOG"/>
    <property type="match status" value="1"/>
</dbReference>